<dbReference type="InterPro" id="IPR008254">
    <property type="entry name" value="Flavodoxin/NO_synth"/>
</dbReference>
<dbReference type="OrthoDB" id="9806505at2"/>
<dbReference type="AlphaFoldDB" id="A0A1E5GHW4"/>
<feature type="signal peptide" evidence="1">
    <location>
        <begin position="1"/>
        <end position="24"/>
    </location>
</feature>
<evidence type="ECO:0000259" key="2">
    <source>
        <dbReference type="Pfam" id="PF12682"/>
    </source>
</evidence>
<feature type="chain" id="PRO_5009177455" description="Flavodoxin-like domain-containing protein" evidence="1">
    <location>
        <begin position="25"/>
        <end position="230"/>
    </location>
</feature>
<reference evidence="4" key="1">
    <citation type="submission" date="2016-09" db="EMBL/GenBank/DDBJ databases">
        <authorList>
            <person name="Gulvik C.A."/>
        </authorList>
    </citation>
    <scope>NUCLEOTIDE SEQUENCE [LARGE SCALE GENOMIC DNA]</scope>
    <source>
        <strain evidence="4">LMG 8895</strain>
    </source>
</reference>
<dbReference type="InterPro" id="IPR029039">
    <property type="entry name" value="Flavoprotein-like_sf"/>
</dbReference>
<proteinExistence type="predicted"/>
<dbReference type="GO" id="GO:0010181">
    <property type="term" value="F:FMN binding"/>
    <property type="evidence" value="ECO:0007669"/>
    <property type="project" value="InterPro"/>
</dbReference>
<gene>
    <name evidence="3" type="ORF">BCR25_07110</name>
</gene>
<dbReference type="EMBL" id="MIJY01000034">
    <property type="protein sequence ID" value="OEG12304.1"/>
    <property type="molecule type" value="Genomic_DNA"/>
</dbReference>
<dbReference type="RefSeq" id="WP_069664009.1">
    <property type="nucleotide sequence ID" value="NZ_JBHUJJ010000001.1"/>
</dbReference>
<sequence length="230" mass="25510">MKKNIILLSVMISFILSGCQSDQANNSLTTLDTNQPSEVSAEVSMDKEYGNVLVAYFSEPESDGMDAVAGASRVTEAGEILGNTEQVATWIARSIKSDMYQIESVDDYPGDHDELVDQAEKEKAENMRPKLKASIENLENYDTIFIGYPIWWSDLPMPVYSFFEEEDFSGKTIILFSTHGGSGFANTEEIIRGLEPDATVELSSFTVSRNDVSQSQALVQEWLANFEGTK</sequence>
<organism evidence="3 4">
    <name type="scientific">Enterococcus termitis</name>
    <dbReference type="NCBI Taxonomy" id="332950"/>
    <lineage>
        <taxon>Bacteria</taxon>
        <taxon>Bacillati</taxon>
        <taxon>Bacillota</taxon>
        <taxon>Bacilli</taxon>
        <taxon>Lactobacillales</taxon>
        <taxon>Enterococcaceae</taxon>
        <taxon>Enterococcus</taxon>
    </lineage>
</organism>
<dbReference type="PROSITE" id="PS51257">
    <property type="entry name" value="PROKAR_LIPOPROTEIN"/>
    <property type="match status" value="1"/>
</dbReference>
<evidence type="ECO:0000313" key="4">
    <source>
        <dbReference type="Proteomes" id="UP000095094"/>
    </source>
</evidence>
<evidence type="ECO:0000256" key="1">
    <source>
        <dbReference type="SAM" id="SignalP"/>
    </source>
</evidence>
<accession>A0A1E5GHW4</accession>
<evidence type="ECO:0000313" key="3">
    <source>
        <dbReference type="EMBL" id="OEG12304.1"/>
    </source>
</evidence>
<dbReference type="NCBIfam" id="NF005389">
    <property type="entry name" value="PRK06934.1"/>
    <property type="match status" value="1"/>
</dbReference>
<comment type="caution">
    <text evidence="3">The sequence shown here is derived from an EMBL/GenBank/DDBJ whole genome shotgun (WGS) entry which is preliminary data.</text>
</comment>
<protein>
    <recommendedName>
        <fullName evidence="2">Flavodoxin-like domain-containing protein</fullName>
    </recommendedName>
</protein>
<dbReference type="PANTHER" id="PTHR39201">
    <property type="entry name" value="EXPORTED PROTEIN-RELATED"/>
    <property type="match status" value="1"/>
</dbReference>
<dbReference type="GO" id="GO:0016651">
    <property type="term" value="F:oxidoreductase activity, acting on NAD(P)H"/>
    <property type="evidence" value="ECO:0007669"/>
    <property type="project" value="UniProtKB-ARBA"/>
</dbReference>
<dbReference type="Gene3D" id="3.40.50.360">
    <property type="match status" value="1"/>
</dbReference>
<keyword evidence="1" id="KW-0732">Signal</keyword>
<feature type="domain" description="Flavodoxin-like" evidence="2">
    <location>
        <begin position="82"/>
        <end position="205"/>
    </location>
</feature>
<name>A0A1E5GHW4_9ENTE</name>
<dbReference type="Pfam" id="PF12682">
    <property type="entry name" value="Flavodoxin_4"/>
    <property type="match status" value="1"/>
</dbReference>
<keyword evidence="4" id="KW-1185">Reference proteome</keyword>
<dbReference type="PANTHER" id="PTHR39201:SF1">
    <property type="entry name" value="FLAVODOXIN-LIKE DOMAIN-CONTAINING PROTEIN"/>
    <property type="match status" value="1"/>
</dbReference>
<dbReference type="Proteomes" id="UP000095094">
    <property type="component" value="Unassembled WGS sequence"/>
</dbReference>
<dbReference type="SUPFAM" id="SSF52218">
    <property type="entry name" value="Flavoproteins"/>
    <property type="match status" value="1"/>
</dbReference>